<dbReference type="Pfam" id="PF06384">
    <property type="entry name" value="ICAT"/>
    <property type="match status" value="1"/>
</dbReference>
<proteinExistence type="inferred from homology"/>
<dbReference type="InterPro" id="IPR040065">
    <property type="entry name" value="LZIC"/>
</dbReference>
<evidence type="ECO:0000256" key="1">
    <source>
        <dbReference type="ARBA" id="ARBA00006505"/>
    </source>
</evidence>
<feature type="coiled-coil region" evidence="2">
    <location>
        <begin position="13"/>
        <end position="63"/>
    </location>
</feature>
<dbReference type="PANTHER" id="PTHR16505">
    <property type="entry name" value="PROTEIN LZIC"/>
    <property type="match status" value="1"/>
</dbReference>
<dbReference type="InterPro" id="IPR036911">
    <property type="entry name" value="ICAT_sf"/>
</dbReference>
<dbReference type="OrthoDB" id="10262856at2759"/>
<evidence type="ECO:0000313" key="4">
    <source>
        <dbReference type="EMBL" id="CAB3368072.1"/>
    </source>
</evidence>
<dbReference type="PANTHER" id="PTHR16505:SF8">
    <property type="entry name" value="PROTEIN LZIC"/>
    <property type="match status" value="1"/>
</dbReference>
<reference evidence="4 5" key="1">
    <citation type="submission" date="2020-04" db="EMBL/GenBank/DDBJ databases">
        <authorList>
            <person name="Alioto T."/>
            <person name="Alioto T."/>
            <person name="Gomez Garrido J."/>
        </authorList>
    </citation>
    <scope>NUCLEOTIDE SEQUENCE [LARGE SCALE GENOMIC DNA]</scope>
</reference>
<sequence length="187" mass="21235">MASHGTEENAQLRERLQAQCDRLCQELNELEEYKDDLSLEEYNESKQDTAEQLKELHETLEKLIAGDMTLVDGFGEIQLSIKEAILKACPSSALKEQRKHKTDLRSRLAALEKDVKNGRITENECHLLKEEILHAIIQSGETITSEEKKFLSQLNAKNSRFVEVTDHSGLSEQAIESASSNLYSFKK</sequence>
<gene>
    <name evidence="4" type="ORF">CLODIP_2_CD08410</name>
</gene>
<dbReference type="AlphaFoldDB" id="A0A8S1C7B4"/>
<evidence type="ECO:0000313" key="5">
    <source>
        <dbReference type="Proteomes" id="UP000494165"/>
    </source>
</evidence>
<evidence type="ECO:0000259" key="3">
    <source>
        <dbReference type="Pfam" id="PF06384"/>
    </source>
</evidence>
<keyword evidence="5" id="KW-1185">Reference proteome</keyword>
<dbReference type="InterPro" id="IPR009428">
    <property type="entry name" value="ICAT_dom"/>
</dbReference>
<dbReference type="EMBL" id="CADEPI010000035">
    <property type="protein sequence ID" value="CAB3368072.1"/>
    <property type="molecule type" value="Genomic_DNA"/>
</dbReference>
<evidence type="ECO:0000256" key="2">
    <source>
        <dbReference type="SAM" id="Coils"/>
    </source>
</evidence>
<organism evidence="4 5">
    <name type="scientific">Cloeon dipterum</name>
    <dbReference type="NCBI Taxonomy" id="197152"/>
    <lineage>
        <taxon>Eukaryota</taxon>
        <taxon>Metazoa</taxon>
        <taxon>Ecdysozoa</taxon>
        <taxon>Arthropoda</taxon>
        <taxon>Hexapoda</taxon>
        <taxon>Insecta</taxon>
        <taxon>Pterygota</taxon>
        <taxon>Palaeoptera</taxon>
        <taxon>Ephemeroptera</taxon>
        <taxon>Pisciforma</taxon>
        <taxon>Baetidae</taxon>
        <taxon>Cloeon</taxon>
    </lineage>
</organism>
<keyword evidence="2" id="KW-0175">Coiled coil</keyword>
<dbReference type="Gene3D" id="1.10.10.490">
    <property type="entry name" value="Beta-catenin-interacting ICAT"/>
    <property type="match status" value="1"/>
</dbReference>
<comment type="similarity">
    <text evidence="1">Belongs to the CTNNBIP1 family.</text>
</comment>
<dbReference type="Proteomes" id="UP000494165">
    <property type="component" value="Unassembled WGS sequence"/>
</dbReference>
<feature type="domain" description="Beta-catenin-interacting ICAT" evidence="3">
    <location>
        <begin position="111"/>
        <end position="181"/>
    </location>
</feature>
<accession>A0A8S1C7B4</accession>
<dbReference type="GO" id="GO:0008013">
    <property type="term" value="F:beta-catenin binding"/>
    <property type="evidence" value="ECO:0007669"/>
    <property type="project" value="InterPro"/>
</dbReference>
<comment type="caution">
    <text evidence="4">The sequence shown here is derived from an EMBL/GenBank/DDBJ whole genome shotgun (WGS) entry which is preliminary data.</text>
</comment>
<protein>
    <recommendedName>
        <fullName evidence="3">Beta-catenin-interacting ICAT domain-containing protein</fullName>
    </recommendedName>
</protein>
<name>A0A8S1C7B4_9INSE</name>